<dbReference type="HOGENOM" id="CLU_3203127_0_0_10"/>
<protein>
    <submittedName>
        <fullName evidence="1">Uncharacterized protein</fullName>
    </submittedName>
</protein>
<comment type="caution">
    <text evidence="1">The sequence shown here is derived from an EMBL/GenBank/DDBJ whole genome shotgun (WGS) entry which is preliminary data.</text>
</comment>
<evidence type="ECO:0000313" key="1">
    <source>
        <dbReference type="EMBL" id="EGG51515.1"/>
    </source>
</evidence>
<name>F3QX65_9BACT</name>
<dbReference type="AlphaFoldDB" id="F3QX65"/>
<dbReference type="EMBL" id="AFBR01000083">
    <property type="protein sequence ID" value="EGG51515.1"/>
    <property type="molecule type" value="Genomic_DNA"/>
</dbReference>
<accession>F3QX65</accession>
<organism evidence="1 2">
    <name type="scientific">Paraprevotella xylaniphila YIT 11841</name>
    <dbReference type="NCBI Taxonomy" id="762982"/>
    <lineage>
        <taxon>Bacteria</taxon>
        <taxon>Pseudomonadati</taxon>
        <taxon>Bacteroidota</taxon>
        <taxon>Bacteroidia</taxon>
        <taxon>Bacteroidales</taxon>
        <taxon>Prevotellaceae</taxon>
        <taxon>Paraprevotella</taxon>
    </lineage>
</organism>
<keyword evidence="2" id="KW-1185">Reference proteome</keyword>
<evidence type="ECO:0000313" key="2">
    <source>
        <dbReference type="Proteomes" id="UP000005546"/>
    </source>
</evidence>
<reference evidence="1 2" key="1">
    <citation type="submission" date="2011-02" db="EMBL/GenBank/DDBJ databases">
        <authorList>
            <person name="Weinstock G."/>
            <person name="Sodergren E."/>
            <person name="Clifton S."/>
            <person name="Fulton L."/>
            <person name="Fulton B."/>
            <person name="Courtney L."/>
            <person name="Fronick C."/>
            <person name="Harrison M."/>
            <person name="Strong C."/>
            <person name="Farmer C."/>
            <person name="Delahaunty K."/>
            <person name="Markovic C."/>
            <person name="Hall O."/>
            <person name="Minx P."/>
            <person name="Tomlinson C."/>
            <person name="Mitreva M."/>
            <person name="Hou S."/>
            <person name="Chen J."/>
            <person name="Wollam A."/>
            <person name="Pepin K.H."/>
            <person name="Johnson M."/>
            <person name="Bhonagiri V."/>
            <person name="Zhang X."/>
            <person name="Suruliraj S."/>
            <person name="Warren W."/>
            <person name="Chinwalla A."/>
            <person name="Mardis E.R."/>
            <person name="Wilson R.K."/>
        </authorList>
    </citation>
    <scope>NUCLEOTIDE SEQUENCE [LARGE SCALE GENOMIC DNA]</scope>
    <source>
        <strain evidence="1 2">YIT 11841</strain>
    </source>
</reference>
<proteinExistence type="predicted"/>
<gene>
    <name evidence="1" type="ORF">HMPREF9442_02799</name>
</gene>
<dbReference type="Proteomes" id="UP000005546">
    <property type="component" value="Unassembled WGS sequence"/>
</dbReference>
<sequence>MNRTGMFRQENAGGCPAFVSVLYHVMTMYKMFSDAKLKETGWMRV</sequence>